<organism evidence="8 9">
    <name type="scientific">Thermodesulfobium acidiphilum</name>
    <dbReference type="NCBI Taxonomy" id="1794699"/>
    <lineage>
        <taxon>Bacteria</taxon>
        <taxon>Pseudomonadati</taxon>
        <taxon>Thermodesulfobiota</taxon>
        <taxon>Thermodesulfobiia</taxon>
        <taxon>Thermodesulfobiales</taxon>
        <taxon>Thermodesulfobiaceae</taxon>
        <taxon>Thermodesulfobium</taxon>
    </lineage>
</organism>
<dbReference type="Pfam" id="PF00861">
    <property type="entry name" value="Ribosomal_L18p"/>
    <property type="match status" value="1"/>
</dbReference>
<dbReference type="PANTHER" id="PTHR12899">
    <property type="entry name" value="39S RIBOSOMAL PROTEIN L18, MITOCHONDRIAL"/>
    <property type="match status" value="1"/>
</dbReference>
<keyword evidence="5 7" id="KW-0687">Ribonucleoprotein</keyword>
<sequence length="121" mass="13794">MIKEKTRLEGRKIRQKRTRKKVFGTKERPRLCIFRSLNHIYAQIIDDTEGKTLAYASSLDPEIRNSLSGNKKDKSKAVGFLIAKRALEKGIDKVVFDRAGYKYHGRVAILAEAAREAGLKF</sequence>
<dbReference type="PANTHER" id="PTHR12899:SF3">
    <property type="entry name" value="LARGE RIBOSOMAL SUBUNIT PROTEIN UL18M"/>
    <property type="match status" value="1"/>
</dbReference>
<keyword evidence="4 7" id="KW-0689">Ribosomal protein</keyword>
<protein>
    <recommendedName>
        <fullName evidence="6 7">Large ribosomal subunit protein uL18</fullName>
    </recommendedName>
</protein>
<dbReference type="FunFam" id="3.30.420.100:FF:000001">
    <property type="entry name" value="50S ribosomal protein L18"/>
    <property type="match status" value="1"/>
</dbReference>
<comment type="subunit">
    <text evidence="7">Part of the 50S ribosomal subunit; part of the 5S rRNA/L5/L18/L25 subcomplex. Contacts the 5S and 23S rRNAs.</text>
</comment>
<evidence type="ECO:0000256" key="7">
    <source>
        <dbReference type="HAMAP-Rule" id="MF_01337"/>
    </source>
</evidence>
<dbReference type="Gene3D" id="3.30.420.100">
    <property type="match status" value="1"/>
</dbReference>
<dbReference type="AlphaFoldDB" id="A0A2R4VZ88"/>
<dbReference type="RefSeq" id="WP_108308709.1">
    <property type="nucleotide sequence ID" value="NZ_CP020921.1"/>
</dbReference>
<dbReference type="NCBIfam" id="TIGR00060">
    <property type="entry name" value="L18_bact"/>
    <property type="match status" value="1"/>
</dbReference>
<dbReference type="SUPFAM" id="SSF53137">
    <property type="entry name" value="Translational machinery components"/>
    <property type="match status" value="1"/>
</dbReference>
<dbReference type="InterPro" id="IPR005484">
    <property type="entry name" value="Ribosomal_uL18_bac/plant/anim"/>
</dbReference>
<dbReference type="GO" id="GO:0008097">
    <property type="term" value="F:5S rRNA binding"/>
    <property type="evidence" value="ECO:0007669"/>
    <property type="project" value="TreeGrafter"/>
</dbReference>
<evidence type="ECO:0000256" key="5">
    <source>
        <dbReference type="ARBA" id="ARBA00023274"/>
    </source>
</evidence>
<dbReference type="GO" id="GO:0022625">
    <property type="term" value="C:cytosolic large ribosomal subunit"/>
    <property type="evidence" value="ECO:0007669"/>
    <property type="project" value="TreeGrafter"/>
</dbReference>
<keyword evidence="3 7" id="KW-0694">RNA-binding</keyword>
<comment type="similarity">
    <text evidence="1 7">Belongs to the universal ribosomal protein uL18 family.</text>
</comment>
<dbReference type="CDD" id="cd00432">
    <property type="entry name" value="Ribosomal_L18_L5e"/>
    <property type="match status" value="1"/>
</dbReference>
<dbReference type="HAMAP" id="MF_01337_B">
    <property type="entry name" value="Ribosomal_uL18_B"/>
    <property type="match status" value="1"/>
</dbReference>
<accession>A0A2R4VZ88</accession>
<evidence type="ECO:0000256" key="6">
    <source>
        <dbReference type="ARBA" id="ARBA00035197"/>
    </source>
</evidence>
<keyword evidence="9" id="KW-1185">Reference proteome</keyword>
<dbReference type="InterPro" id="IPR057268">
    <property type="entry name" value="Ribosomal_L18"/>
</dbReference>
<evidence type="ECO:0000313" key="8">
    <source>
        <dbReference type="EMBL" id="AWB09871.1"/>
    </source>
</evidence>
<evidence type="ECO:0000256" key="1">
    <source>
        <dbReference type="ARBA" id="ARBA00007116"/>
    </source>
</evidence>
<dbReference type="InterPro" id="IPR004389">
    <property type="entry name" value="Ribosomal_uL18_bac-type"/>
</dbReference>
<evidence type="ECO:0000256" key="4">
    <source>
        <dbReference type="ARBA" id="ARBA00022980"/>
    </source>
</evidence>
<evidence type="ECO:0000256" key="3">
    <source>
        <dbReference type="ARBA" id="ARBA00022884"/>
    </source>
</evidence>
<evidence type="ECO:0000313" key="9">
    <source>
        <dbReference type="Proteomes" id="UP000244792"/>
    </source>
</evidence>
<dbReference type="GO" id="GO:0006412">
    <property type="term" value="P:translation"/>
    <property type="evidence" value="ECO:0007669"/>
    <property type="project" value="UniProtKB-UniRule"/>
</dbReference>
<evidence type="ECO:0000256" key="2">
    <source>
        <dbReference type="ARBA" id="ARBA00022730"/>
    </source>
</evidence>
<comment type="function">
    <text evidence="7">This is one of the proteins that bind and probably mediate the attachment of the 5S RNA into the large ribosomal subunit, where it forms part of the central protuberance.</text>
</comment>
<dbReference type="KEGG" id="taci:TDSAC_0496"/>
<dbReference type="OrthoDB" id="9810939at2"/>
<keyword evidence="2 7" id="KW-0699">rRNA-binding</keyword>
<gene>
    <name evidence="7" type="primary">rplR</name>
    <name evidence="8" type="ORF">TDSAC_0496</name>
</gene>
<name>A0A2R4VZ88_THEAF</name>
<dbReference type="GO" id="GO:0003735">
    <property type="term" value="F:structural constituent of ribosome"/>
    <property type="evidence" value="ECO:0007669"/>
    <property type="project" value="InterPro"/>
</dbReference>
<dbReference type="Proteomes" id="UP000244792">
    <property type="component" value="Chromosome"/>
</dbReference>
<proteinExistence type="inferred from homology"/>
<dbReference type="EMBL" id="CP020921">
    <property type="protein sequence ID" value="AWB09871.1"/>
    <property type="molecule type" value="Genomic_DNA"/>
</dbReference>
<reference evidence="8 9" key="1">
    <citation type="submission" date="2017-04" db="EMBL/GenBank/DDBJ databases">
        <title>Genomic insights into metabolism of Thermodesulfobium acidiphilum.</title>
        <authorList>
            <person name="Toshchakov S.V."/>
            <person name="Frolov E.N."/>
            <person name="Kublanov I.V."/>
            <person name="Samarov N.I."/>
            <person name="Novikov A."/>
            <person name="Lebedinsky A.V."/>
            <person name="Bonch-Osmolovskaya E.A."/>
            <person name="Chernyh N.A."/>
        </authorList>
    </citation>
    <scope>NUCLEOTIDE SEQUENCE [LARGE SCALE GENOMIC DNA]</scope>
    <source>
        <strain evidence="8 9">3127-1</strain>
    </source>
</reference>